<gene>
    <name evidence="2" type="ORF">CI610_03337</name>
</gene>
<dbReference type="EMBL" id="NSIT01000401">
    <property type="protein sequence ID" value="PJE77735.1"/>
    <property type="molecule type" value="Genomic_DNA"/>
</dbReference>
<dbReference type="AlphaFoldDB" id="A0A2H9T3C5"/>
<evidence type="ECO:0000256" key="1">
    <source>
        <dbReference type="SAM" id="MobiDB-lite"/>
    </source>
</evidence>
<sequence length="144" mass="15470">MNSITLFCLSGFDLRLRSNEFALLRAILLLSGRKGLFFLKGMGASQCPLGVCLNPVSIVLRNLLSSIDKPGFSSPGTRSKIGSSFTMSSLSHGCKYVGLPLANTDVLLTLTCSGRCARPKHTSPITTHPRGNFWPNGSQSPSIR</sequence>
<feature type="compositionally biased region" description="Polar residues" evidence="1">
    <location>
        <begin position="135"/>
        <end position="144"/>
    </location>
</feature>
<organism evidence="2">
    <name type="scientific">invertebrate metagenome</name>
    <dbReference type="NCBI Taxonomy" id="1711999"/>
    <lineage>
        <taxon>unclassified sequences</taxon>
        <taxon>metagenomes</taxon>
        <taxon>organismal metagenomes</taxon>
    </lineage>
</organism>
<feature type="region of interest" description="Disordered" evidence="1">
    <location>
        <begin position="121"/>
        <end position="144"/>
    </location>
</feature>
<accession>A0A2H9T3C5</accession>
<evidence type="ECO:0000313" key="2">
    <source>
        <dbReference type="EMBL" id="PJE77735.1"/>
    </source>
</evidence>
<protein>
    <submittedName>
        <fullName evidence="2">Uncharacterized protein</fullName>
    </submittedName>
</protein>
<reference evidence="2" key="1">
    <citation type="journal article" date="2017" name="Appl. Environ. Microbiol.">
        <title>Molecular characterization of an Endozoicomonas-like organism causing infection in king scallop Pecten maximus L.</title>
        <authorList>
            <person name="Cano I."/>
            <person name="van Aerle R."/>
            <person name="Ross S."/>
            <person name="Verner-Jeffreys D.W."/>
            <person name="Paley R.K."/>
            <person name="Rimmer G."/>
            <person name="Ryder D."/>
            <person name="Hooper P."/>
            <person name="Stone D."/>
            <person name="Feist S.W."/>
        </authorList>
    </citation>
    <scope>NUCLEOTIDE SEQUENCE</scope>
</reference>
<name>A0A2H9T3C5_9ZZZZ</name>
<comment type="caution">
    <text evidence="2">The sequence shown here is derived from an EMBL/GenBank/DDBJ whole genome shotgun (WGS) entry which is preliminary data.</text>
</comment>
<proteinExistence type="predicted"/>